<proteinExistence type="predicted"/>
<dbReference type="Gene3D" id="3.40.50.1860">
    <property type="match status" value="2"/>
</dbReference>
<organism evidence="2 3">
    <name type="scientific">Martelella alba</name>
    <dbReference type="NCBI Taxonomy" id="2590451"/>
    <lineage>
        <taxon>Bacteria</taxon>
        <taxon>Pseudomonadati</taxon>
        <taxon>Pseudomonadota</taxon>
        <taxon>Alphaproteobacteria</taxon>
        <taxon>Hyphomicrobiales</taxon>
        <taxon>Aurantimonadaceae</taxon>
        <taxon>Martelella</taxon>
    </lineage>
</organism>
<evidence type="ECO:0000256" key="1">
    <source>
        <dbReference type="ARBA" id="ARBA00023235"/>
    </source>
</evidence>
<dbReference type="RefSeq" id="WP_136991013.1">
    <property type="nucleotide sequence ID" value="NZ_SZPQ01000021.1"/>
</dbReference>
<dbReference type="EMBL" id="SZPQ01000021">
    <property type="protein sequence ID" value="TKI05229.1"/>
    <property type="molecule type" value="Genomic_DNA"/>
</dbReference>
<name>A0ABY2SJP4_9HYPH</name>
<dbReference type="PANTHER" id="PTHR21198">
    <property type="entry name" value="GLUTAMATE RACEMASE"/>
    <property type="match status" value="1"/>
</dbReference>
<dbReference type="InterPro" id="IPR001920">
    <property type="entry name" value="Asp/Glu_race"/>
</dbReference>
<gene>
    <name evidence="2" type="ORF">FCN80_15205</name>
</gene>
<protein>
    <submittedName>
        <fullName evidence="2">Aspartate racemase</fullName>
    </submittedName>
</protein>
<dbReference type="Proteomes" id="UP000305202">
    <property type="component" value="Unassembled WGS sequence"/>
</dbReference>
<dbReference type="Pfam" id="PF01177">
    <property type="entry name" value="Asp_Glu_race"/>
    <property type="match status" value="1"/>
</dbReference>
<dbReference type="SUPFAM" id="SSF53681">
    <property type="entry name" value="Aspartate/glutamate racemase"/>
    <property type="match status" value="2"/>
</dbReference>
<evidence type="ECO:0000313" key="3">
    <source>
        <dbReference type="Proteomes" id="UP000305202"/>
    </source>
</evidence>
<reference evidence="2 3" key="1">
    <citation type="submission" date="2019-04" db="EMBL/GenBank/DDBJ databases">
        <authorList>
            <person name="Li M."/>
            <person name="Gao C."/>
        </authorList>
    </citation>
    <scope>NUCLEOTIDE SEQUENCE [LARGE SCALE GENOMIC DNA]</scope>
    <source>
        <strain evidence="2 3">BGMRC 2031</strain>
    </source>
</reference>
<dbReference type="PANTHER" id="PTHR21198:SF7">
    <property type="entry name" value="ASPARTATE-GLUTAMATE RACEMASE FAMILY"/>
    <property type="match status" value="1"/>
</dbReference>
<comment type="caution">
    <text evidence="2">The sequence shown here is derived from an EMBL/GenBank/DDBJ whole genome shotgun (WGS) entry which is preliminary data.</text>
</comment>
<keyword evidence="1" id="KW-0413">Isomerase</keyword>
<keyword evidence="3" id="KW-1185">Reference proteome</keyword>
<accession>A0ABY2SJP4</accession>
<dbReference type="InterPro" id="IPR015942">
    <property type="entry name" value="Asp/Glu/hydantoin_racemase"/>
</dbReference>
<sequence>MTSKETPPAPTIGVLAGMGPRSTAPFIDMLVTQCQRQYGARDDMDFPRMHIISLPTPFYPGREIDRALMIKCLRSGITDLVNVGAAFIAVPCNLAHAYFDDMRAAAEGVDILHIADCAVDRLPDTARRVALLATRPTLSSGIYAHRLHEAGKDVVHSPAIDEMTASLIAGIKASGYRDQQVLALWRDLQNELERSAAEAVLVACTDISPLLVEPSRRFSIIDTAESLAIETISKYVGILNA</sequence>
<evidence type="ECO:0000313" key="2">
    <source>
        <dbReference type="EMBL" id="TKI05229.1"/>
    </source>
</evidence>